<evidence type="ECO:0000313" key="9">
    <source>
        <dbReference type="EMBL" id="GMH54268.1"/>
    </source>
</evidence>
<dbReference type="OrthoDB" id="263481at2759"/>
<proteinExistence type="predicted"/>
<dbReference type="AlphaFoldDB" id="A0A9W7DXG6"/>
<organism evidence="9 10">
    <name type="scientific">Triparma retinervis</name>
    <dbReference type="NCBI Taxonomy" id="2557542"/>
    <lineage>
        <taxon>Eukaryota</taxon>
        <taxon>Sar</taxon>
        <taxon>Stramenopiles</taxon>
        <taxon>Ochrophyta</taxon>
        <taxon>Bolidophyceae</taxon>
        <taxon>Parmales</taxon>
        <taxon>Triparmaceae</taxon>
        <taxon>Triparma</taxon>
    </lineage>
</organism>
<protein>
    <recommendedName>
        <fullName evidence="8">Polycystin cation channel PKD1/PKD2 domain-containing protein</fullName>
    </recommendedName>
</protein>
<evidence type="ECO:0000256" key="3">
    <source>
        <dbReference type="ARBA" id="ARBA00022989"/>
    </source>
</evidence>
<feature type="compositionally biased region" description="Low complexity" evidence="5">
    <location>
        <begin position="530"/>
        <end position="540"/>
    </location>
</feature>
<keyword evidence="7" id="KW-0732">Signal</keyword>
<comment type="caution">
    <text evidence="9">The sequence shown here is derived from an EMBL/GenBank/DDBJ whole genome shotgun (WGS) entry which is preliminary data.</text>
</comment>
<keyword evidence="4 6" id="KW-0472">Membrane</keyword>
<dbReference type="Gene3D" id="1.10.287.70">
    <property type="match status" value="1"/>
</dbReference>
<feature type="transmembrane region" description="Helical" evidence="6">
    <location>
        <begin position="451"/>
        <end position="476"/>
    </location>
</feature>
<feature type="compositionally biased region" description="Basic residues" evidence="5">
    <location>
        <begin position="517"/>
        <end position="529"/>
    </location>
</feature>
<evidence type="ECO:0000259" key="8">
    <source>
        <dbReference type="Pfam" id="PF08016"/>
    </source>
</evidence>
<dbReference type="GO" id="GO:0016020">
    <property type="term" value="C:membrane"/>
    <property type="evidence" value="ECO:0007669"/>
    <property type="project" value="UniProtKB-SubCell"/>
</dbReference>
<dbReference type="Pfam" id="PF08016">
    <property type="entry name" value="PKD_channel"/>
    <property type="match status" value="1"/>
</dbReference>
<keyword evidence="3 6" id="KW-1133">Transmembrane helix</keyword>
<dbReference type="PANTHER" id="PTHR12127:SF7">
    <property type="entry name" value="SD02261P"/>
    <property type="match status" value="1"/>
</dbReference>
<keyword evidence="2 6" id="KW-0812">Transmembrane</keyword>
<evidence type="ECO:0000313" key="10">
    <source>
        <dbReference type="Proteomes" id="UP001165082"/>
    </source>
</evidence>
<name>A0A9W7DXG6_9STRA</name>
<evidence type="ECO:0000256" key="5">
    <source>
        <dbReference type="SAM" id="MobiDB-lite"/>
    </source>
</evidence>
<feature type="transmembrane region" description="Helical" evidence="6">
    <location>
        <begin position="226"/>
        <end position="246"/>
    </location>
</feature>
<evidence type="ECO:0000256" key="4">
    <source>
        <dbReference type="ARBA" id="ARBA00023136"/>
    </source>
</evidence>
<keyword evidence="10" id="KW-1185">Reference proteome</keyword>
<sequence length="639" mass="71407">MPTKTVALKTCLHLVLVLLTSYVLIEQSYRTNPYSIATINNLCHEFYPDECLGTFGGCRDMTTYQDDRFCRLSRKNGTLGNVRKVVQRHEVFWKESIAGYEKLDGGGVKMDVVSHDGVQPGKYHYSSYNLTTDNLGPLDPAHNTNLEIRSFYASLSSFALSFTLHDNIPLSSNNDESPEACWKWNVNISYEDEGSSHIVMVVKGTIVGLCGDENMEEERFSTNWCFHSSIIILAASTSLLIIFHLARSIRRILTCTKLLRTDRSLFNRIPPFLQLKLKMRAKEEAGKRAGDKNQGDSDGIPAIDQLSLIPSRVLLMMIDFWDIFLLLTCVLMICACLGRILGNSVMSLHQDQATFGFGCSCLWFTTVKYMQNSSRLYAIVLIVKRAAPQVFEILIGAIPGFICYGILGTAIFGASTTRFGSLQGSLTTLYSLMNGDIILETLDVVRLNFPFFGPFYICSFFFLYVYFFLNVILTVVEESLWLLSAEAEQLKDTKLGGYRSRFARSFSTAMLSRKLSRHSQHLRRSRRSSARFSSGSLSLSRGSSSFFGMFNDDDLQEQSVDLCVDPMGFFVGLMNIADSHEQFMGEGMNPARPSNGARANAGPSQNLRLVLCSFVAILVAYLSALAIGYFCLISEEAGD</sequence>
<evidence type="ECO:0000256" key="7">
    <source>
        <dbReference type="SAM" id="SignalP"/>
    </source>
</evidence>
<accession>A0A9W7DXG6</accession>
<dbReference type="PANTHER" id="PTHR12127">
    <property type="entry name" value="MUCOLIPIN"/>
    <property type="match status" value="1"/>
</dbReference>
<evidence type="ECO:0000256" key="2">
    <source>
        <dbReference type="ARBA" id="ARBA00022692"/>
    </source>
</evidence>
<comment type="subcellular location">
    <subcellularLocation>
        <location evidence="1">Membrane</location>
        <topology evidence="1">Multi-pass membrane protein</topology>
    </subcellularLocation>
</comment>
<dbReference type="GO" id="GO:0072345">
    <property type="term" value="F:NAADP-sensitive calcium-release channel activity"/>
    <property type="evidence" value="ECO:0007669"/>
    <property type="project" value="TreeGrafter"/>
</dbReference>
<feature type="domain" description="Polycystin cation channel PKD1/PKD2" evidence="8">
    <location>
        <begin position="357"/>
        <end position="479"/>
    </location>
</feature>
<gene>
    <name evidence="9" type="ORF">TrRE_jg7619</name>
</gene>
<dbReference type="InterPro" id="IPR039031">
    <property type="entry name" value="Mucolipin"/>
</dbReference>
<dbReference type="Proteomes" id="UP001165082">
    <property type="component" value="Unassembled WGS sequence"/>
</dbReference>
<feature type="transmembrane region" description="Helical" evidence="6">
    <location>
        <begin position="353"/>
        <end position="370"/>
    </location>
</feature>
<feature type="chain" id="PRO_5040773815" description="Polycystin cation channel PKD1/PKD2 domain-containing protein" evidence="7">
    <location>
        <begin position="26"/>
        <end position="639"/>
    </location>
</feature>
<feature type="transmembrane region" description="Helical" evidence="6">
    <location>
        <begin position="320"/>
        <end position="341"/>
    </location>
</feature>
<dbReference type="EMBL" id="BRXZ01002091">
    <property type="protein sequence ID" value="GMH54268.1"/>
    <property type="molecule type" value="Genomic_DNA"/>
</dbReference>
<feature type="signal peptide" evidence="7">
    <location>
        <begin position="1"/>
        <end position="25"/>
    </location>
</feature>
<feature type="transmembrane region" description="Helical" evidence="6">
    <location>
        <begin position="607"/>
        <end position="630"/>
    </location>
</feature>
<evidence type="ECO:0000256" key="1">
    <source>
        <dbReference type="ARBA" id="ARBA00004141"/>
    </source>
</evidence>
<evidence type="ECO:0000256" key="6">
    <source>
        <dbReference type="SAM" id="Phobius"/>
    </source>
</evidence>
<feature type="region of interest" description="Disordered" evidence="5">
    <location>
        <begin position="517"/>
        <end position="540"/>
    </location>
</feature>
<dbReference type="InterPro" id="IPR013122">
    <property type="entry name" value="PKD1_2_channel"/>
</dbReference>
<reference evidence="9" key="1">
    <citation type="submission" date="2022-07" db="EMBL/GenBank/DDBJ databases">
        <title>Genome analysis of Parmales, a sister group of diatoms, reveals the evolutionary specialization of diatoms from phago-mixotrophs to photoautotrophs.</title>
        <authorList>
            <person name="Ban H."/>
            <person name="Sato S."/>
            <person name="Yoshikawa S."/>
            <person name="Kazumasa Y."/>
            <person name="Nakamura Y."/>
            <person name="Ichinomiya M."/>
            <person name="Saitoh K."/>
            <person name="Sato N."/>
            <person name="Blanc-Mathieu R."/>
            <person name="Endo H."/>
            <person name="Kuwata A."/>
            <person name="Ogata H."/>
        </authorList>
    </citation>
    <scope>NUCLEOTIDE SEQUENCE</scope>
</reference>
<feature type="transmembrane region" description="Helical" evidence="6">
    <location>
        <begin position="390"/>
        <end position="412"/>
    </location>
</feature>